<protein>
    <submittedName>
        <fullName evidence="7">Iron only hydrogenase large subunit, C-terminal domain</fullName>
    </submittedName>
</protein>
<dbReference type="Pfam" id="PF02906">
    <property type="entry name" value="Fe_hyd_lg_C"/>
    <property type="match status" value="2"/>
</dbReference>
<dbReference type="InterPro" id="IPR017900">
    <property type="entry name" value="4Fe4S_Fe_S_CS"/>
</dbReference>
<dbReference type="SUPFAM" id="SSF54862">
    <property type="entry name" value="4Fe-4S ferredoxins"/>
    <property type="match status" value="1"/>
</dbReference>
<dbReference type="PROSITE" id="PS51379">
    <property type="entry name" value="4FE4S_FER_2"/>
    <property type="match status" value="2"/>
</dbReference>
<keyword evidence="8" id="KW-1185">Reference proteome</keyword>
<reference evidence="7 8" key="1">
    <citation type="submission" date="2016-11" db="EMBL/GenBank/DDBJ databases">
        <authorList>
            <person name="Jaros S."/>
            <person name="Januszkiewicz K."/>
            <person name="Wedrychowicz H."/>
        </authorList>
    </citation>
    <scope>NUCLEOTIDE SEQUENCE [LARGE SCALE GENOMIC DNA]</scope>
    <source>
        <strain evidence="7 8">DSM 14501</strain>
    </source>
</reference>
<evidence type="ECO:0000256" key="3">
    <source>
        <dbReference type="ARBA" id="ARBA00023004"/>
    </source>
</evidence>
<dbReference type="GO" id="GO:0046872">
    <property type="term" value="F:metal ion binding"/>
    <property type="evidence" value="ECO:0007669"/>
    <property type="project" value="UniProtKB-KW"/>
</dbReference>
<dbReference type="GO" id="GO:0051539">
    <property type="term" value="F:4 iron, 4 sulfur cluster binding"/>
    <property type="evidence" value="ECO:0007669"/>
    <property type="project" value="UniProtKB-KW"/>
</dbReference>
<dbReference type="SUPFAM" id="SSF53920">
    <property type="entry name" value="Fe-only hydrogenase"/>
    <property type="match status" value="1"/>
</dbReference>
<accession>A0A1M6LXX5</accession>
<feature type="domain" description="4Fe-4S" evidence="6">
    <location>
        <begin position="366"/>
        <end position="418"/>
    </location>
</feature>
<dbReference type="RefSeq" id="WP_072965688.1">
    <property type="nucleotide sequence ID" value="NZ_FRAJ01000003.1"/>
</dbReference>
<dbReference type="PANTHER" id="PTHR43560:SF1">
    <property type="entry name" value="ION-TRANSLOCATING OXIDOREDUCTASE COMPLEX SUBUNIT B"/>
    <property type="match status" value="1"/>
</dbReference>
<evidence type="ECO:0000313" key="8">
    <source>
        <dbReference type="Proteomes" id="UP000184082"/>
    </source>
</evidence>
<dbReference type="Proteomes" id="UP000184082">
    <property type="component" value="Unassembled WGS sequence"/>
</dbReference>
<organism evidence="7 8">
    <name type="scientific">Caminicella sporogenes DSM 14501</name>
    <dbReference type="NCBI Taxonomy" id="1121266"/>
    <lineage>
        <taxon>Bacteria</taxon>
        <taxon>Bacillati</taxon>
        <taxon>Bacillota</taxon>
        <taxon>Clostridia</taxon>
        <taxon>Peptostreptococcales</taxon>
        <taxon>Caminicellaceae</taxon>
        <taxon>Caminicella</taxon>
    </lineage>
</organism>
<dbReference type="InterPro" id="IPR017896">
    <property type="entry name" value="4Fe4S_Fe-S-bd"/>
</dbReference>
<dbReference type="AlphaFoldDB" id="A0A1M6LXX5"/>
<sequence length="418" mass="47020">MKEYWHSVTLESELCNGCTNCLRRCPTEAIRIKNNKARIIKERCIDCGECIKVCPYHAKKALSNDLSMLKNYKFKIALVSLPLYGQFSVDKDINRIFNCFYNIGFDYVYDEAYAADILSLLLEDLVKENKMPKPLIATLCPAILRLIQIRFPSLIDNIIPFESPMEIAARLAKQEVMEKYGLKQEDIGVFYIAQCPAKITSVKKPLGLKKSFVDGAIAIETIYSKLLKAYKEVDTNDKIQRASGKGIGWARVGGQSFSIGIDNYLAVDGIENVIKVLEEIELGKLNNIDFFEGYACTTGCVGGPLNVENPFIAKTRIRKITNLYGDIKIDKDYAKRLLEEGKIGWTEEIKPSPVLKLDSDIQKAIEKMELLEKIYKELPGIDCGSCGAPSCHALAEDIVRGKARKEDCVINLKNKMKK</sequence>
<name>A0A1M6LXX5_9FIRM</name>
<keyword evidence="1" id="KW-0004">4Fe-4S</keyword>
<dbReference type="PANTHER" id="PTHR43560">
    <property type="entry name" value="ION-TRANSLOCATING OXIDOREDUCTASE COMPLEX SUBUNIT B"/>
    <property type="match status" value="1"/>
</dbReference>
<keyword evidence="4" id="KW-0411">Iron-sulfur</keyword>
<dbReference type="InterPro" id="IPR004108">
    <property type="entry name" value="Fe_hydrogenase_lsu_C"/>
</dbReference>
<dbReference type="EMBL" id="FRAJ01000003">
    <property type="protein sequence ID" value="SHJ76010.1"/>
    <property type="molecule type" value="Genomic_DNA"/>
</dbReference>
<dbReference type="STRING" id="1121266.SAMN02745883_00389"/>
<proteinExistence type="predicted"/>
<dbReference type="InterPro" id="IPR050395">
    <property type="entry name" value="4Fe4S_Ferredoxin_RnfB"/>
</dbReference>
<evidence type="ECO:0000256" key="1">
    <source>
        <dbReference type="ARBA" id="ARBA00022485"/>
    </source>
</evidence>
<evidence type="ECO:0000313" key="7">
    <source>
        <dbReference type="EMBL" id="SHJ76010.1"/>
    </source>
</evidence>
<dbReference type="Pfam" id="PF04060">
    <property type="entry name" value="FeS"/>
    <property type="match status" value="1"/>
</dbReference>
<evidence type="ECO:0000256" key="2">
    <source>
        <dbReference type="ARBA" id="ARBA00022723"/>
    </source>
</evidence>
<keyword evidence="3" id="KW-0408">Iron</keyword>
<dbReference type="Gene3D" id="3.30.70.20">
    <property type="match status" value="1"/>
</dbReference>
<gene>
    <name evidence="7" type="ORF">SAMN02745883_00389</name>
</gene>
<feature type="domain" description="4Fe-4S ferredoxin-type" evidence="5">
    <location>
        <begin position="35"/>
        <end position="65"/>
    </location>
</feature>
<feature type="domain" description="4Fe-4S ferredoxin-type" evidence="5">
    <location>
        <begin position="6"/>
        <end position="34"/>
    </location>
</feature>
<dbReference type="InterPro" id="IPR007202">
    <property type="entry name" value="4Fe-4S_dom"/>
</dbReference>
<dbReference type="PROSITE" id="PS00198">
    <property type="entry name" value="4FE4S_FER_1"/>
    <property type="match status" value="1"/>
</dbReference>
<dbReference type="PROSITE" id="PS51656">
    <property type="entry name" value="4FE4S"/>
    <property type="match status" value="1"/>
</dbReference>
<dbReference type="Gene3D" id="1.10.15.40">
    <property type="entry name" value="Electron transport complex subunit B, putative Fe-S cluster"/>
    <property type="match status" value="1"/>
</dbReference>
<evidence type="ECO:0000259" key="5">
    <source>
        <dbReference type="PROSITE" id="PS51379"/>
    </source>
</evidence>
<dbReference type="InterPro" id="IPR009016">
    <property type="entry name" value="Fe_hydrogenase"/>
</dbReference>
<dbReference type="Pfam" id="PF13237">
    <property type="entry name" value="Fer4_10"/>
    <property type="match status" value="1"/>
</dbReference>
<dbReference type="Gene3D" id="3.40.950.10">
    <property type="entry name" value="Fe-only Hydrogenase (Larger Subunit), Chain L, domain 3"/>
    <property type="match status" value="1"/>
</dbReference>
<evidence type="ECO:0000259" key="6">
    <source>
        <dbReference type="PROSITE" id="PS51656"/>
    </source>
</evidence>
<keyword evidence="2" id="KW-0479">Metal-binding</keyword>
<evidence type="ECO:0000256" key="4">
    <source>
        <dbReference type="ARBA" id="ARBA00023014"/>
    </source>
</evidence>